<dbReference type="PANTHER" id="PTHR38107:SF3">
    <property type="entry name" value="LYSOZYME RRRD-RELATED"/>
    <property type="match status" value="1"/>
</dbReference>
<dbReference type="GO" id="GO:0009253">
    <property type="term" value="P:peptidoglycan catabolic process"/>
    <property type="evidence" value="ECO:0007669"/>
    <property type="project" value="InterPro"/>
</dbReference>
<dbReference type="GO" id="GO:0016998">
    <property type="term" value="P:cell wall macromolecule catabolic process"/>
    <property type="evidence" value="ECO:0007669"/>
    <property type="project" value="InterPro"/>
</dbReference>
<keyword evidence="4" id="KW-0378">Hydrolase</keyword>
<dbReference type="InterPro" id="IPR033907">
    <property type="entry name" value="Endolysin_autolysin"/>
</dbReference>
<evidence type="ECO:0000256" key="4">
    <source>
        <dbReference type="RuleBase" id="RU003788"/>
    </source>
</evidence>
<dbReference type="EC" id="3.2.1.17" evidence="4"/>
<keyword evidence="4" id="KW-0326">Glycosidase</keyword>
<dbReference type="CDD" id="cd00737">
    <property type="entry name" value="lyz_endolysin_autolysin"/>
    <property type="match status" value="1"/>
</dbReference>
<evidence type="ECO:0000313" key="6">
    <source>
        <dbReference type="EMBL" id="CAB4168753.1"/>
    </source>
</evidence>
<sequence length="155" mass="17444">MMTFSNKGLAFLKKAEHCVLTAYKDPLSKTGLPITIGYGSTMNTNGTRIKLGDRITQAQAEELLAWEVSKKSMILNFCELKVTQAQFDAIVLLTYNIGVGAFKDSTLRKMIKKNPEDPAIEAEWLKWHFAGGIPSRGLMNRRKGEYKIYSKSEYS</sequence>
<evidence type="ECO:0000256" key="1">
    <source>
        <dbReference type="ARBA" id="ARBA00022529"/>
    </source>
</evidence>
<protein>
    <recommendedName>
        <fullName evidence="4">Lysozyme</fullName>
        <ecNumber evidence="4">3.2.1.17</ecNumber>
    </recommendedName>
</protein>
<keyword evidence="1 4" id="KW-0929">Antimicrobial</keyword>
<organism evidence="5">
    <name type="scientific">uncultured Caudovirales phage</name>
    <dbReference type="NCBI Taxonomy" id="2100421"/>
    <lineage>
        <taxon>Viruses</taxon>
        <taxon>Duplodnaviria</taxon>
        <taxon>Heunggongvirae</taxon>
        <taxon>Uroviricota</taxon>
        <taxon>Caudoviricetes</taxon>
        <taxon>Peduoviridae</taxon>
        <taxon>Maltschvirus</taxon>
        <taxon>Maltschvirus maltsch</taxon>
    </lineage>
</organism>
<comment type="similarity">
    <text evidence="4">Belongs to the glycosyl hydrolase 24 family.</text>
</comment>
<name>A0A6J5LRB2_9CAUD</name>
<keyword evidence="2 4" id="KW-0081">Bacteriolytic enzyme</keyword>
<dbReference type="GO" id="GO:0003796">
    <property type="term" value="F:lysozyme activity"/>
    <property type="evidence" value="ECO:0007669"/>
    <property type="project" value="UniProtKB-EC"/>
</dbReference>
<keyword evidence="3" id="KW-1035">Host cytoplasm</keyword>
<dbReference type="PANTHER" id="PTHR38107">
    <property type="match status" value="1"/>
</dbReference>
<comment type="catalytic activity">
    <reaction evidence="4">
        <text>Hydrolysis of (1-&gt;4)-beta-linkages between N-acetylmuramic acid and N-acetyl-D-glucosamine residues in a peptidoglycan and between N-acetyl-D-glucosamine residues in chitodextrins.</text>
        <dbReference type="EC" id="3.2.1.17"/>
    </reaction>
</comment>
<evidence type="ECO:0000313" key="5">
    <source>
        <dbReference type="EMBL" id="CAB4136292.1"/>
    </source>
</evidence>
<evidence type="ECO:0000256" key="2">
    <source>
        <dbReference type="ARBA" id="ARBA00022638"/>
    </source>
</evidence>
<accession>A0A6J5LRB2</accession>
<dbReference type="InterPro" id="IPR023347">
    <property type="entry name" value="Lysozyme_dom_sf"/>
</dbReference>
<gene>
    <name evidence="5" type="ORF">UFOVP302_48</name>
    <name evidence="6" type="ORF">UFOVP579_48</name>
</gene>
<dbReference type="InterPro" id="IPR051018">
    <property type="entry name" value="Bacteriophage_GH24"/>
</dbReference>
<evidence type="ECO:0000256" key="3">
    <source>
        <dbReference type="ARBA" id="ARBA00023200"/>
    </source>
</evidence>
<dbReference type="InterPro" id="IPR002196">
    <property type="entry name" value="Glyco_hydro_24"/>
</dbReference>
<dbReference type="Gene3D" id="1.10.530.40">
    <property type="match status" value="1"/>
</dbReference>
<proteinExistence type="inferred from homology"/>
<dbReference type="GO" id="GO:0031640">
    <property type="term" value="P:killing of cells of another organism"/>
    <property type="evidence" value="ECO:0007669"/>
    <property type="project" value="UniProtKB-KW"/>
</dbReference>
<dbReference type="GO" id="GO:0042742">
    <property type="term" value="P:defense response to bacterium"/>
    <property type="evidence" value="ECO:0007669"/>
    <property type="project" value="UniProtKB-KW"/>
</dbReference>
<dbReference type="Pfam" id="PF00959">
    <property type="entry name" value="Phage_lysozyme"/>
    <property type="match status" value="1"/>
</dbReference>
<reference evidence="5" key="1">
    <citation type="submission" date="2020-04" db="EMBL/GenBank/DDBJ databases">
        <authorList>
            <person name="Chiriac C."/>
            <person name="Salcher M."/>
            <person name="Ghai R."/>
            <person name="Kavagutti S V."/>
        </authorList>
    </citation>
    <scope>NUCLEOTIDE SEQUENCE</scope>
</reference>
<dbReference type="EMBL" id="LR796316">
    <property type="protein sequence ID" value="CAB4136292.1"/>
    <property type="molecule type" value="Genomic_DNA"/>
</dbReference>
<dbReference type="InterPro" id="IPR023346">
    <property type="entry name" value="Lysozyme-like_dom_sf"/>
</dbReference>
<dbReference type="SUPFAM" id="SSF53955">
    <property type="entry name" value="Lysozyme-like"/>
    <property type="match status" value="1"/>
</dbReference>
<dbReference type="EMBL" id="LR796829">
    <property type="protein sequence ID" value="CAB4168753.1"/>
    <property type="molecule type" value="Genomic_DNA"/>
</dbReference>